<dbReference type="EMBL" id="MG021441">
    <property type="protein sequence ID" value="AVI57368.1"/>
    <property type="molecule type" value="Viral_cRNA"/>
</dbReference>
<evidence type="ECO:0000313" key="30">
    <source>
        <dbReference type="Proteomes" id="UP000297178"/>
    </source>
</evidence>
<keyword evidence="13" id="KW-0067">ATP-binding</keyword>
<evidence type="ECO:0000256" key="15">
    <source>
        <dbReference type="ARBA" id="ARBA00022953"/>
    </source>
</evidence>
<dbReference type="GO" id="GO:0003968">
    <property type="term" value="F:RNA-directed RNA polymerase activity"/>
    <property type="evidence" value="ECO:0007669"/>
    <property type="project" value="UniProtKB-KW"/>
</dbReference>
<keyword evidence="12" id="KW-0378">Hydrolase</keyword>
<feature type="domain" description="RdRp catalytic" evidence="27">
    <location>
        <begin position="606"/>
        <end position="792"/>
    </location>
</feature>
<keyword evidence="14" id="KW-0946">Virion</keyword>
<evidence type="ECO:0000259" key="28">
    <source>
        <dbReference type="PROSITE" id="PS51590"/>
    </source>
</evidence>
<evidence type="ECO:0000256" key="1">
    <source>
        <dbReference type="ARBA" id="ARBA00004192"/>
    </source>
</evidence>
<dbReference type="EC" id="2.7.7.88" evidence="4"/>
<keyword evidence="18" id="KW-0511">Multifunctional enzyme</keyword>
<evidence type="ECO:0000256" key="18">
    <source>
        <dbReference type="ARBA" id="ARBA00023268"/>
    </source>
</evidence>
<evidence type="ECO:0000256" key="9">
    <source>
        <dbReference type="ARBA" id="ARBA00022691"/>
    </source>
</evidence>
<dbReference type="Pfam" id="PF00946">
    <property type="entry name" value="Mononeg_RNA_pol"/>
    <property type="match status" value="1"/>
</dbReference>
<dbReference type="GO" id="GO:0030430">
    <property type="term" value="C:host cell cytoplasm"/>
    <property type="evidence" value="ECO:0007669"/>
    <property type="project" value="UniProtKB-SubCell"/>
</dbReference>
<evidence type="ECO:0000256" key="24">
    <source>
        <dbReference type="ARBA" id="ARBA00047332"/>
    </source>
</evidence>
<evidence type="ECO:0000256" key="16">
    <source>
        <dbReference type="ARBA" id="ARBA00023042"/>
    </source>
</evidence>
<dbReference type="Pfam" id="PF21080">
    <property type="entry name" value="Methyltrans_Mon_1st"/>
    <property type="match status" value="1"/>
</dbReference>
<keyword evidence="6" id="KW-0489">Methyltransferase</keyword>
<dbReference type="PIRSF" id="PIRSF037546">
    <property type="entry name" value="RNA_pol_RhabdoV_sub"/>
    <property type="match status" value="1"/>
</dbReference>
<evidence type="ECO:0000256" key="14">
    <source>
        <dbReference type="ARBA" id="ARBA00022844"/>
    </source>
</evidence>
<dbReference type="EC" id="2.7.7.48" evidence="3"/>
<dbReference type="KEGG" id="vg:40527127"/>
<dbReference type="GO" id="GO:0016787">
    <property type="term" value="F:hydrolase activity"/>
    <property type="evidence" value="ECO:0007669"/>
    <property type="project" value="UniProtKB-KW"/>
</dbReference>
<dbReference type="Pfam" id="PF14318">
    <property type="entry name" value="Mononeg_mRNAcap"/>
    <property type="match status" value="1"/>
</dbReference>
<comment type="catalytic activity">
    <reaction evidence="26">
        <text>GTP + H2O = GDP + phosphate + H(+)</text>
        <dbReference type="Rhea" id="RHEA:19669"/>
        <dbReference type="ChEBI" id="CHEBI:15377"/>
        <dbReference type="ChEBI" id="CHEBI:15378"/>
        <dbReference type="ChEBI" id="CHEBI:37565"/>
        <dbReference type="ChEBI" id="CHEBI:43474"/>
        <dbReference type="ChEBI" id="CHEBI:58189"/>
    </reaction>
</comment>
<keyword evidence="11" id="KW-0547">Nucleotide-binding</keyword>
<dbReference type="InterPro" id="IPR025786">
    <property type="entry name" value="Mononega_L_MeTrfase"/>
</dbReference>
<dbReference type="GeneID" id="40527127"/>
<evidence type="ECO:0000256" key="13">
    <source>
        <dbReference type="ARBA" id="ARBA00022840"/>
    </source>
</evidence>
<dbReference type="GO" id="GO:0044423">
    <property type="term" value="C:virion component"/>
    <property type="evidence" value="ECO:0007669"/>
    <property type="project" value="UniProtKB-KW"/>
</dbReference>
<reference evidence="29" key="1">
    <citation type="journal article" date="2018" name="Virol. J.">
        <title>Isolation of a novel Rhabdovirus from an insectivorous bat (Pipistrellus kuhlii) in Italy.</title>
        <authorList>
            <person name="Lelli D."/>
            <person name="Prosperi A."/>
            <person name="Moreno A."/>
            <person name="Chiapponi C."/>
            <person name="Gibellini A.M."/>
            <person name="De Benedictis P."/>
            <person name="Leopardi S."/>
            <person name="Sozzi E."/>
            <person name="Lavazza A."/>
        </authorList>
    </citation>
    <scope>NUCLEOTIDE SEQUENCE [LARGE SCALE GENOMIC DNA]</scope>
    <source>
        <strain evidence="29">VAPV_2016</strain>
    </source>
</reference>
<comment type="subcellular location">
    <subcellularLocation>
        <location evidence="1">Host cytoplasm</location>
    </subcellularLocation>
    <subcellularLocation>
        <location evidence="2">Virion</location>
    </subcellularLocation>
</comment>
<evidence type="ECO:0000256" key="22">
    <source>
        <dbReference type="ARBA" id="ARBA00030436"/>
    </source>
</evidence>
<evidence type="ECO:0000256" key="21">
    <source>
        <dbReference type="ARBA" id="ARBA00026099"/>
    </source>
</evidence>
<dbReference type="Pfam" id="PF14314">
    <property type="entry name" value="Methyltrans_Mon_2nd"/>
    <property type="match status" value="1"/>
</dbReference>
<evidence type="ECO:0000256" key="20">
    <source>
        <dbReference type="ARBA" id="ARBA00024499"/>
    </source>
</evidence>
<keyword evidence="10" id="KW-0548">Nucleotidyltransferase</keyword>
<evidence type="ECO:0000256" key="10">
    <source>
        <dbReference type="ARBA" id="ARBA00022695"/>
    </source>
</evidence>
<dbReference type="InterPro" id="IPR026890">
    <property type="entry name" value="Mononeg_mRNAcap"/>
</dbReference>
<keyword evidence="30" id="KW-1185">Reference proteome</keyword>
<dbReference type="GO" id="GO:0004482">
    <property type="term" value="F:mRNA 5'-cap (guanine-N7-)-methyltransferase activity"/>
    <property type="evidence" value="ECO:0007669"/>
    <property type="project" value="InterPro"/>
</dbReference>
<dbReference type="PROSITE" id="PS50526">
    <property type="entry name" value="RDRP_SSRNA_NEG_NONSEG"/>
    <property type="match status" value="1"/>
</dbReference>
<dbReference type="Proteomes" id="UP000297178">
    <property type="component" value="Segment"/>
</dbReference>
<sequence>MDFSMEDTFFDETLEDYNFVDDLQLDDESDIRPNYFSFKNLNVQDYNLNSPLIADDIFGYKAHLLKRPFPEVFRKKEWEVRDLLFKRLKYNFVKLIDPEDIHRWWGKVCLKPVDNINQIKQLLDMVWKDHSQTSLVYKTFISNWFKDNREILQSQLPIKNPDIMKWGELFLQLHELVLILNASDEEELKSLCKDNNKKLLRMEGLVVGSRVDNFFGTCYMAGGAILFLDHNVLVDRGFLLMMKDLCIARFNTLMGMVLRIDNLYNEADVQSLIDLYRVGDKILVESGVPGYALLKLLEPCCNLLFCIKAKEYRPLIPDFPSFSNHIYAAFEEASKISSYAKEFRDSILNARTIELLTVFYGSFRHWGHPFINYLEGLRALYEQVNMVKNIDDSYSQALGSDLAYMVLKRKFSEKKRWFVDPDKLDKNHPFKEHIRNNTWPTPKQIEDFGDNWHKLPLIKCFEIPDVIDPSLLYSDKSHSMDLSEIIDHIQNKPNEPIPTKKVLQTLLNRPATNWPNFLRQIDQNGLGKNSKAIGLKPKEREMKDKGRFYSLMTWELREYFVITEYLIKTHFVPLFSGLTMADDLNTVLSKLLDRSQGQGGIDYENICIANHIDYEKWNNHKRYEATRYVFEVMGKFLGYPTLIEKTHLIFQECLVYFNDRPDLMEVKNGRVENSSDFRVCWNGQLGGLEGLRQKGWTVVDLLMINREAKIRNTLVKTLAQGDNQVVCTIYKLNHSPTEFDLMRNLKNIHTNNDVIMSAIKKGTEKLGLIINEDETMQSADYLNYGKIPIFRGRILNLFSKRLSRIMCTSNDQILSFGNIMTTVSTNALTISHFDESPVHALHYYDFFGNLTRNVLEKHNPILRGPPKMKLKCDLNNIHYKIATLYLDPSLGGVCGMSPSRFLTRGFPDPVTESLSFWKYIYHRSSQEYIKFFARACGDPPISPADRGGLNKLLEKPCSLNIPKGLSITNLLKTEIKKSLQSSSSDIQNEVISHALDYLNHEEEGLMNFLGNIKPLFPRFLSEFRASTFVGIVDGLVGLFQNSRTIRRSFSRKMQRDINRMTYKSELSTYSLLTRFSNMVPSGMWDCSATKADRLRHLSWGEPVLGTTVPHPLEMFGDGHIKEGDGCKRCILGTGEGDFITTLIPLGLCTYHERRGPYPAYLGSRTSETTSIIQPWEKETNIGLIRKSLKLRNSIHWFVEPESNLAKSILSISKGLTGEEWNQSIGGFKRTGSALHRFGCSRQSSGGYAAINPCKLSWVISTTDTFSIIGDENYDFMFQPSILCAQLNAVEICDQHKGSVAVHHHLSCFDCLRKIEEPTLDSSFIYNHPDMSRILSKWKPENSAWGEKKRSFEITKMKASDFGHKELSFQIGRASGFLYGDMLLGDNKHVEDSSLFPLSLQSKVFPDMFLQGLLDGMIKATGISVIHRRSVAKLNRPRPTLIGGVTHCIENLSLNVHFINLVRKGPIYRYLTSRPHKVPSSYPISDSDLGAISRSWLKKEFSVLEKTTQFYSPLYRRVCIFSDMASPEIIGPYLLSVKTLPLLFKIKISKKEADQLRSLRDESTSIRECNDHKVDHVDPKSAVQCLEEIRHAAKEFKGVKWEFSEQLKWGTEVSGRIEDVHVEYTTSKMTGLKVHIDQFRCPLMSGLRIFQMATGAHYKLRTMIIELDIKYKDFICGGDGSGGMTSCLLRQNWKSRGIYNSLIEYSGVSTRGARPGGPPAVEALGNEKVRCVNFDSVWEEPTDLSTESCWVNFSRLISKHQLSVNLMVFDMEVREPKISDKIESLLEEYGTSLLERRGTVIYKTYLNRLKAQPDDNVLTKVGKYFRRVRLVQTSFTSNRSSEVYVVMEGLKSRPGNNIYVRWDLLDSEVTKFAALRSEEDEFQRAIDLKHWNLLEGVPVELIPDLETELGSMLSILGLDDGISVQLARHAIFLGKHDPGTMFWVLVGVTANGIINMTAEHITGYKVPSDAECVNMISFLVGVGYWLAYQTNNLELFKYLNYINDSFLIVQLVKVRMKKKNKLTKEMVDHFRVDWRIDKIGHFSKKVSLVSKQAMLGSWIRILRRACAPSAHFEPVPEKIWRSFNKKLTWKNIQSRTGILDVLINRKIGYKTGELTLETPDEMEVSYVD</sequence>
<comment type="catalytic activity">
    <reaction evidence="20">
        <text>a 5'-end (5'-triphosphoguanosine)-(2'-O-methyladenylyl)-adenylyl-cytidylyl-adenosine in mRNA + S-adenosyl-L-methionine = a 5'-end (N(7)-methyl 5'-triphosphoguanosine)-(2'-O-methyladenylyl)-adenylyl-cytidylyl-adenosine in mRNA + S-adenosyl-L-homocysteine</text>
        <dbReference type="Rhea" id="RHEA:65440"/>
        <dbReference type="Rhea" id="RHEA-COMP:16798"/>
        <dbReference type="Rhea" id="RHEA-COMP:16801"/>
        <dbReference type="ChEBI" id="CHEBI:57856"/>
        <dbReference type="ChEBI" id="CHEBI:59789"/>
        <dbReference type="ChEBI" id="CHEBI:156482"/>
        <dbReference type="ChEBI" id="CHEBI:156483"/>
    </reaction>
</comment>
<keyword evidence="16" id="KW-0506">mRNA capping</keyword>
<name>A0A2P1BSW5_9RHAB</name>
<dbReference type="NCBIfam" id="TIGR04198">
    <property type="entry name" value="paramyx_RNAcap"/>
    <property type="match status" value="1"/>
</dbReference>
<keyword evidence="5" id="KW-0696">RNA-directed RNA polymerase</keyword>
<dbReference type="GO" id="GO:0005524">
    <property type="term" value="F:ATP binding"/>
    <property type="evidence" value="ECO:0007669"/>
    <property type="project" value="UniProtKB-KW"/>
</dbReference>
<evidence type="ECO:0000256" key="11">
    <source>
        <dbReference type="ARBA" id="ARBA00022741"/>
    </source>
</evidence>
<dbReference type="EC" id="2.1.1.375" evidence="21"/>
<comment type="catalytic activity">
    <reaction evidence="19">
        <text>a 5'-end triphospho-adenylyl-adenylyl-cytidylyl-adenosine in mRNA + GDP + H(+) = a 5'-end (5'-triphosphoguanosine)-adenylyl-adenylyl-cytidylyl-adenosine in mRNA + diphosphate</text>
        <dbReference type="Rhea" id="RHEA:65436"/>
        <dbReference type="Rhea" id="RHEA-COMP:16797"/>
        <dbReference type="Rhea" id="RHEA-COMP:16799"/>
        <dbReference type="ChEBI" id="CHEBI:15378"/>
        <dbReference type="ChEBI" id="CHEBI:33019"/>
        <dbReference type="ChEBI" id="CHEBI:58189"/>
        <dbReference type="ChEBI" id="CHEBI:156484"/>
        <dbReference type="ChEBI" id="CHEBI:156503"/>
        <dbReference type="EC" id="2.7.7.88"/>
    </reaction>
</comment>
<dbReference type="InterPro" id="IPR039530">
    <property type="entry name" value="L_methyltransferase_rhabdo"/>
</dbReference>
<dbReference type="RefSeq" id="YP_009666839.1">
    <property type="nucleotide sequence ID" value="NC_043538.1"/>
</dbReference>
<feature type="domain" description="Mononegavirus-type SAM-dependent 2'-O-MTase" evidence="28">
    <location>
        <begin position="1647"/>
        <end position="1845"/>
    </location>
</feature>
<dbReference type="PROSITE" id="PS51590">
    <property type="entry name" value="SAM_MT_MNV_L"/>
    <property type="match status" value="1"/>
</dbReference>
<dbReference type="InterPro" id="IPR014023">
    <property type="entry name" value="Mononeg_RNA_pol_cat"/>
</dbReference>
<comment type="catalytic activity">
    <reaction evidence="25">
        <text>a 5'-end (5'-triphosphoguanosine)-adenylyl-adenylyl-cytidylyl-adenosine in mRNA + 2 S-adenosyl-L-methionine = a 5'-end (N(7)-methyl 5'-triphosphoguanosine)-(2'-O-methyladenylyl)-adenylyl-cytidylyl-adenosine in mRNA + 2 S-adenosyl-L-homocysteine + H(+)</text>
        <dbReference type="Rhea" id="RHEA:65376"/>
        <dbReference type="Rhea" id="RHEA-COMP:16797"/>
        <dbReference type="Rhea" id="RHEA-COMP:16798"/>
        <dbReference type="ChEBI" id="CHEBI:15378"/>
        <dbReference type="ChEBI" id="CHEBI:57856"/>
        <dbReference type="ChEBI" id="CHEBI:59789"/>
        <dbReference type="ChEBI" id="CHEBI:156483"/>
        <dbReference type="ChEBI" id="CHEBI:156484"/>
        <dbReference type="EC" id="2.1.1.375"/>
    </reaction>
</comment>
<organism evidence="29">
    <name type="scientific">Vaprio virus</name>
    <dbReference type="NCBI Taxonomy" id="2100727"/>
    <lineage>
        <taxon>Viruses</taxon>
        <taxon>Riboviria</taxon>
        <taxon>Orthornavirae</taxon>
        <taxon>Negarnaviricota</taxon>
        <taxon>Haploviricotina</taxon>
        <taxon>Monjiviricetes</taxon>
        <taxon>Mononegavirales</taxon>
        <taxon>Rhabdoviridae</taxon>
        <taxon>Alpharhabdovirinae</taxon>
        <taxon>Ledantevirus</taxon>
        <taxon>Ledantevirus vaprio</taxon>
    </lineage>
</organism>
<keyword evidence="9" id="KW-0949">S-adenosyl-L-methionine</keyword>
<keyword evidence="7" id="KW-0507">mRNA processing</keyword>
<protein>
    <recommendedName>
        <fullName evidence="23">Replicase</fullName>
        <ecNumber evidence="21">2.1.1.375</ecNumber>
        <ecNumber evidence="3">2.7.7.48</ecNumber>
        <ecNumber evidence="4">2.7.7.88</ecNumber>
    </recommendedName>
    <alternativeName>
        <fullName evidence="22">Transcriptase</fullName>
    </alternativeName>
</protein>
<evidence type="ECO:0000256" key="17">
    <source>
        <dbReference type="ARBA" id="ARBA00023200"/>
    </source>
</evidence>
<evidence type="ECO:0000256" key="8">
    <source>
        <dbReference type="ARBA" id="ARBA00022679"/>
    </source>
</evidence>
<evidence type="ECO:0000256" key="19">
    <source>
        <dbReference type="ARBA" id="ARBA00024494"/>
    </source>
</evidence>
<evidence type="ECO:0000256" key="2">
    <source>
        <dbReference type="ARBA" id="ARBA00004328"/>
    </source>
</evidence>
<accession>A0A2P1BSW5</accession>
<keyword evidence="17" id="KW-1035">Host cytoplasm</keyword>
<evidence type="ECO:0000256" key="5">
    <source>
        <dbReference type="ARBA" id="ARBA00022484"/>
    </source>
</evidence>
<evidence type="ECO:0000256" key="4">
    <source>
        <dbReference type="ARBA" id="ARBA00012582"/>
    </source>
</evidence>
<comment type="catalytic activity">
    <reaction evidence="24">
        <text>a 5'-end (5'-triphosphoguanosine)-adenylyl-adenylyl-cytidylyl-adenosine in mRNA + S-adenosyl-L-methionine = a 5'-end (5'-triphosphoguanosine)-(2'-O-methyladenylyl)-adenylyl-cytidylyl-adenosine in mRNA + S-adenosyl-L-homocysteine + H(+)</text>
        <dbReference type="Rhea" id="RHEA:65380"/>
        <dbReference type="Rhea" id="RHEA-COMP:16797"/>
        <dbReference type="Rhea" id="RHEA-COMP:16801"/>
        <dbReference type="ChEBI" id="CHEBI:15378"/>
        <dbReference type="ChEBI" id="CHEBI:57856"/>
        <dbReference type="ChEBI" id="CHEBI:59789"/>
        <dbReference type="ChEBI" id="CHEBI:156482"/>
        <dbReference type="ChEBI" id="CHEBI:156484"/>
    </reaction>
</comment>
<dbReference type="InterPro" id="IPR048397">
    <property type="entry name" value="Methyltrans_Mon_CD"/>
</dbReference>
<keyword evidence="8" id="KW-0808">Transferase</keyword>
<evidence type="ECO:0000256" key="23">
    <source>
        <dbReference type="ARBA" id="ARBA00031012"/>
    </source>
</evidence>
<evidence type="ECO:0000256" key="6">
    <source>
        <dbReference type="ARBA" id="ARBA00022603"/>
    </source>
</evidence>
<evidence type="ECO:0000256" key="7">
    <source>
        <dbReference type="ARBA" id="ARBA00022664"/>
    </source>
</evidence>
<evidence type="ECO:0000256" key="12">
    <source>
        <dbReference type="ARBA" id="ARBA00022801"/>
    </source>
</evidence>
<evidence type="ECO:0000259" key="27">
    <source>
        <dbReference type="PROSITE" id="PS50526"/>
    </source>
</evidence>
<evidence type="ECO:0000256" key="3">
    <source>
        <dbReference type="ARBA" id="ARBA00012494"/>
    </source>
</evidence>
<keyword evidence="15" id="KW-0693">Viral RNA replication</keyword>
<dbReference type="InterPro" id="IPR017234">
    <property type="entry name" value="RNA-dir_pol_rhabdovirus"/>
</dbReference>
<proteinExistence type="predicted"/>
<evidence type="ECO:0000256" key="25">
    <source>
        <dbReference type="ARBA" id="ARBA00047370"/>
    </source>
</evidence>
<evidence type="ECO:0000313" key="29">
    <source>
        <dbReference type="EMBL" id="AVI57368.1"/>
    </source>
</evidence>
<dbReference type="InterPro" id="IPR039736">
    <property type="entry name" value="L_poly_C"/>
</dbReference>
<evidence type="ECO:0000256" key="26">
    <source>
        <dbReference type="ARBA" id="ARBA00048548"/>
    </source>
</evidence>